<feature type="compositionally biased region" description="Polar residues" evidence="1">
    <location>
        <begin position="149"/>
        <end position="160"/>
    </location>
</feature>
<protein>
    <submittedName>
        <fullName evidence="3">Uncharacterized protein</fullName>
    </submittedName>
</protein>
<accession>A0A9K3D4Y1</accession>
<comment type="caution">
    <text evidence="3">The sequence shown here is derived from an EMBL/GenBank/DDBJ whole genome shotgun (WGS) entry which is preliminary data.</text>
</comment>
<feature type="compositionally biased region" description="Low complexity" evidence="1">
    <location>
        <begin position="162"/>
        <end position="171"/>
    </location>
</feature>
<evidence type="ECO:0000256" key="1">
    <source>
        <dbReference type="SAM" id="MobiDB-lite"/>
    </source>
</evidence>
<gene>
    <name evidence="3" type="ORF">KIPB_011505</name>
</gene>
<keyword evidence="2" id="KW-1133">Transmembrane helix</keyword>
<dbReference type="AlphaFoldDB" id="A0A9K3D4Y1"/>
<evidence type="ECO:0000256" key="2">
    <source>
        <dbReference type="SAM" id="Phobius"/>
    </source>
</evidence>
<dbReference type="Proteomes" id="UP000265618">
    <property type="component" value="Unassembled WGS sequence"/>
</dbReference>
<keyword evidence="2" id="KW-0812">Transmembrane</keyword>
<evidence type="ECO:0000313" key="3">
    <source>
        <dbReference type="EMBL" id="GIQ89109.1"/>
    </source>
</evidence>
<name>A0A9K3D4Y1_9EUKA</name>
<proteinExistence type="predicted"/>
<dbReference type="EMBL" id="BDIP01004695">
    <property type="protein sequence ID" value="GIQ89109.1"/>
    <property type="molecule type" value="Genomic_DNA"/>
</dbReference>
<evidence type="ECO:0000313" key="4">
    <source>
        <dbReference type="Proteomes" id="UP000265618"/>
    </source>
</evidence>
<sequence>MVPAQLNQILTGLQASQPSAGLCADRQTFHVVSQIGYARSNRQTFEPFGATDMLAEDFNHYATSFNSISYVESSTCQTGTQVTAATPLTVSVERQFSTEAIVVDFLMPTVLDVLESYVFLFLSLLAFHWIVMAVLRPLRDKHNVKGAQEDQTQTSNTWTAVDSDSSDSLLA</sequence>
<reference evidence="3 4" key="1">
    <citation type="journal article" date="2018" name="PLoS ONE">
        <title>The draft genome of Kipferlia bialata reveals reductive genome evolution in fornicate parasites.</title>
        <authorList>
            <person name="Tanifuji G."/>
            <person name="Takabayashi S."/>
            <person name="Kume K."/>
            <person name="Takagi M."/>
            <person name="Nakayama T."/>
            <person name="Kamikawa R."/>
            <person name="Inagaki Y."/>
            <person name="Hashimoto T."/>
        </authorList>
    </citation>
    <scope>NUCLEOTIDE SEQUENCE [LARGE SCALE GENOMIC DNA]</scope>
    <source>
        <strain evidence="3">NY0173</strain>
    </source>
</reference>
<feature type="transmembrane region" description="Helical" evidence="2">
    <location>
        <begin position="116"/>
        <end position="135"/>
    </location>
</feature>
<keyword evidence="4" id="KW-1185">Reference proteome</keyword>
<organism evidence="3 4">
    <name type="scientific">Kipferlia bialata</name>
    <dbReference type="NCBI Taxonomy" id="797122"/>
    <lineage>
        <taxon>Eukaryota</taxon>
        <taxon>Metamonada</taxon>
        <taxon>Carpediemonas-like organisms</taxon>
        <taxon>Kipferlia</taxon>
    </lineage>
</organism>
<feature type="region of interest" description="Disordered" evidence="1">
    <location>
        <begin position="146"/>
        <end position="171"/>
    </location>
</feature>
<keyword evidence="2" id="KW-0472">Membrane</keyword>